<dbReference type="Pfam" id="PF00496">
    <property type="entry name" value="SBP_bac_5"/>
    <property type="match status" value="1"/>
</dbReference>
<accession>A0ABU9VGB7</accession>
<comment type="caution">
    <text evidence="4">The sequence shown here is derived from an EMBL/GenBank/DDBJ whole genome shotgun (WGS) entry which is preliminary data.</text>
</comment>
<feature type="domain" description="Transcriptional regulator SgrR N-terminal HTH" evidence="3">
    <location>
        <begin position="26"/>
        <end position="95"/>
    </location>
</feature>
<dbReference type="Proteomes" id="UP001418796">
    <property type="component" value="Unassembled WGS sequence"/>
</dbReference>
<dbReference type="EMBL" id="JBCITK010000001">
    <property type="protein sequence ID" value="MEN0642953.1"/>
    <property type="molecule type" value="Genomic_DNA"/>
</dbReference>
<reference evidence="4 5" key="1">
    <citation type="submission" date="2024-03" db="EMBL/GenBank/DDBJ databases">
        <title>Bacilli Hybrid Assemblies.</title>
        <authorList>
            <person name="Kovac J."/>
        </authorList>
    </citation>
    <scope>NUCLEOTIDE SEQUENCE [LARGE SCALE GENOMIC DNA]</scope>
    <source>
        <strain evidence="4 5">FSL R7-0666</strain>
    </source>
</reference>
<evidence type="ECO:0000259" key="2">
    <source>
        <dbReference type="Pfam" id="PF00496"/>
    </source>
</evidence>
<evidence type="ECO:0000259" key="3">
    <source>
        <dbReference type="Pfam" id="PF12793"/>
    </source>
</evidence>
<dbReference type="InterPro" id="IPR025370">
    <property type="entry name" value="SgrR_HTH_N"/>
</dbReference>
<evidence type="ECO:0000313" key="5">
    <source>
        <dbReference type="Proteomes" id="UP001418796"/>
    </source>
</evidence>
<name>A0ABU9VGB7_9BACI</name>
<dbReference type="InterPro" id="IPR000914">
    <property type="entry name" value="SBP_5_dom"/>
</dbReference>
<sequence length="571" mass="67386">MEEKYLELRAFLYEREDQLSVTFKHDMLEGLWFCTRRNVKRILKQLESEGYFQYMPGKGRGHYSVLTFHQPFRVEVEHYVNKCVQTNNLDQLAFILRLPIPKTWIIDVSADFQKLLGFKRSEESKDILYTFKSREITSLDPSLSAIALEVHLIKQLGDTLVHYDTEQNRIVPHLAHHFHVDQSGLNYTFYLRKNIYFHNMEKLSSADVVYTIHRLQESKRYSWLVDSIMEVKAESPFKVSFHLQKKNAFFLQMLSTPTLVILPETNLFNEYEWIGSGPFMLKERTRTKLVLQAFEHYFKERALIDEVHFHTISKAAENSMYLQHIPEQISQPEEYSVHDMCVVSLLFNQQSNSLLQNTFLREAIYHLLDVSKLAADLSFDVKEASTFSELRSTPIVKQKQVIPDLLGRSTYCGEELKVGYLNNELTQREALWLRKEAQEFGINLVLNPIAHEHFYEPTIMRAVDLLFIKVVFSADWHLSFLSMFKNEQLFFLPFLQEKEKNKLHHMINIFEESTSYQVREQTIIDIELFLKEGSHIVFLYHPVIKRKLDPIIQNASHHSYGHLDFSKLWLS</sequence>
<dbReference type="InterPro" id="IPR039424">
    <property type="entry name" value="SBP_5"/>
</dbReference>
<dbReference type="Gene3D" id="3.90.76.10">
    <property type="entry name" value="Dipeptide-binding Protein, Domain 1"/>
    <property type="match status" value="1"/>
</dbReference>
<protein>
    <submittedName>
        <fullName evidence="4">ABC transporter substrate-binding protein</fullName>
    </submittedName>
</protein>
<keyword evidence="5" id="KW-1185">Reference proteome</keyword>
<organism evidence="4 5">
    <name type="scientific">Alkalicoccobacillus gibsonii</name>
    <dbReference type="NCBI Taxonomy" id="79881"/>
    <lineage>
        <taxon>Bacteria</taxon>
        <taxon>Bacillati</taxon>
        <taxon>Bacillota</taxon>
        <taxon>Bacilli</taxon>
        <taxon>Bacillales</taxon>
        <taxon>Bacillaceae</taxon>
        <taxon>Alkalicoccobacillus</taxon>
    </lineage>
</organism>
<dbReference type="Gene3D" id="3.10.105.10">
    <property type="entry name" value="Dipeptide-binding Protein, Domain 3"/>
    <property type="match status" value="1"/>
</dbReference>
<dbReference type="SUPFAM" id="SSF53850">
    <property type="entry name" value="Periplasmic binding protein-like II"/>
    <property type="match status" value="1"/>
</dbReference>
<evidence type="ECO:0000313" key="4">
    <source>
        <dbReference type="EMBL" id="MEN0642953.1"/>
    </source>
</evidence>
<keyword evidence="1" id="KW-0238">DNA-binding</keyword>
<feature type="domain" description="Solute-binding protein family 5" evidence="2">
    <location>
        <begin position="170"/>
        <end position="378"/>
    </location>
</feature>
<dbReference type="PANTHER" id="PTHR30290:SF72">
    <property type="entry name" value="HTH-TYPE TRANSCRIPTIONAL REGULATOR SGRR"/>
    <property type="match status" value="1"/>
</dbReference>
<proteinExistence type="predicted"/>
<dbReference type="RefSeq" id="WP_343129968.1">
    <property type="nucleotide sequence ID" value="NZ_JBCITK010000001.1"/>
</dbReference>
<evidence type="ECO:0000256" key="1">
    <source>
        <dbReference type="ARBA" id="ARBA00023125"/>
    </source>
</evidence>
<dbReference type="Gene3D" id="3.40.190.10">
    <property type="entry name" value="Periplasmic binding protein-like II"/>
    <property type="match status" value="1"/>
</dbReference>
<dbReference type="Pfam" id="PF12793">
    <property type="entry name" value="SgrR_N"/>
    <property type="match status" value="1"/>
</dbReference>
<gene>
    <name evidence="4" type="ORF">MKY91_07320</name>
</gene>
<dbReference type="PANTHER" id="PTHR30290">
    <property type="entry name" value="PERIPLASMIC BINDING COMPONENT OF ABC TRANSPORTER"/>
    <property type="match status" value="1"/>
</dbReference>